<evidence type="ECO:0000256" key="1">
    <source>
        <dbReference type="SAM" id="Phobius"/>
    </source>
</evidence>
<evidence type="ECO:0000313" key="3">
    <source>
        <dbReference type="Proteomes" id="UP001174694"/>
    </source>
</evidence>
<comment type="caution">
    <text evidence="2">The sequence shown here is derived from an EMBL/GenBank/DDBJ whole genome shotgun (WGS) entry which is preliminary data.</text>
</comment>
<dbReference type="Proteomes" id="UP001174694">
    <property type="component" value="Unassembled WGS sequence"/>
</dbReference>
<reference evidence="2" key="1">
    <citation type="submission" date="2022-07" db="EMBL/GenBank/DDBJ databases">
        <title>Fungi with potential for degradation of polypropylene.</title>
        <authorList>
            <person name="Gostincar C."/>
        </authorList>
    </citation>
    <scope>NUCLEOTIDE SEQUENCE</scope>
    <source>
        <strain evidence="2">EXF-13308</strain>
    </source>
</reference>
<evidence type="ECO:0000313" key="2">
    <source>
        <dbReference type="EMBL" id="KAJ9144092.1"/>
    </source>
</evidence>
<gene>
    <name evidence="2" type="ORF">NKR23_g6093</name>
</gene>
<feature type="transmembrane region" description="Helical" evidence="1">
    <location>
        <begin position="73"/>
        <end position="98"/>
    </location>
</feature>
<protein>
    <submittedName>
        <fullName evidence="2">Monocarboxylate transporter</fullName>
    </submittedName>
</protein>
<accession>A0AA38RE83</accession>
<proteinExistence type="predicted"/>
<keyword evidence="1" id="KW-1133">Transmembrane helix</keyword>
<keyword evidence="1" id="KW-0472">Membrane</keyword>
<dbReference type="PANTHER" id="PTHR39596">
    <property type="match status" value="1"/>
</dbReference>
<keyword evidence="3" id="KW-1185">Reference proteome</keyword>
<dbReference type="AlphaFoldDB" id="A0AA38RE83"/>
<sequence>MSAEEKKRDLLVAQDIGFNRSTRAIDNGLQYFSVDDLRRFVACLAPLERIPGSREPCGPPFNRHTRIPVWMTALVWSFVAVGTVALLPVQIGAGMALLSKGRWKAISEELPRPNLQMINWYWDLTTFIKAPLRLVRESVARGAALCVNRRGDFAVKYSGYAVMSHVWAETMGWQTPDAWGPVDLSLRRMGVSRAHFLRFFDRCGAEWLWVDVLAMPEALEDMSPSEKQEAEELRAGVINCLRPIYNRANSVVVLDSLLLRLGTRSPVDVGVALCLGAWMSRLWTYVEARLATRVVLKTRDHSFDLDAVIGFFGRAVNNEDHRYFPLLMRLHSLRDPSVTGVPFETEAAVESAHYACQYRYTDVEIDSARVLFPLLGLKWEDEWTLRQGFDRIVDKFPGQTTWVQEWCRYRGIDWTPSEREPTTSQGPPA</sequence>
<name>A0AA38RE83_9PEZI</name>
<organism evidence="2 3">
    <name type="scientific">Pleurostoma richardsiae</name>
    <dbReference type="NCBI Taxonomy" id="41990"/>
    <lineage>
        <taxon>Eukaryota</taxon>
        <taxon>Fungi</taxon>
        <taxon>Dikarya</taxon>
        <taxon>Ascomycota</taxon>
        <taxon>Pezizomycotina</taxon>
        <taxon>Sordariomycetes</taxon>
        <taxon>Sordariomycetidae</taxon>
        <taxon>Calosphaeriales</taxon>
        <taxon>Pleurostomataceae</taxon>
        <taxon>Pleurostoma</taxon>
    </lineage>
</organism>
<keyword evidence="1" id="KW-0812">Transmembrane</keyword>
<dbReference type="PANTHER" id="PTHR39596:SF2">
    <property type="entry name" value="HET DOMAIN PROTEIN (AFU_ORTHOLOGUE AFUA_1G17550)-RELATED"/>
    <property type="match status" value="1"/>
</dbReference>
<dbReference type="EMBL" id="JANBVO010000017">
    <property type="protein sequence ID" value="KAJ9144092.1"/>
    <property type="molecule type" value="Genomic_DNA"/>
</dbReference>